<reference evidence="1" key="2">
    <citation type="journal article" date="2015" name="Fish Shellfish Immunol.">
        <title>Early steps in the European eel (Anguilla anguilla)-Vibrio vulnificus interaction in the gills: Role of the RtxA13 toxin.</title>
        <authorList>
            <person name="Callol A."/>
            <person name="Pajuelo D."/>
            <person name="Ebbesson L."/>
            <person name="Teles M."/>
            <person name="MacKenzie S."/>
            <person name="Amaro C."/>
        </authorList>
    </citation>
    <scope>NUCLEOTIDE SEQUENCE</scope>
</reference>
<reference evidence="1" key="1">
    <citation type="submission" date="2014-11" db="EMBL/GenBank/DDBJ databases">
        <authorList>
            <person name="Amaro Gonzalez C."/>
        </authorList>
    </citation>
    <scope>NUCLEOTIDE SEQUENCE</scope>
</reference>
<name>A0A0E9S312_ANGAN</name>
<organism evidence="1">
    <name type="scientific">Anguilla anguilla</name>
    <name type="common">European freshwater eel</name>
    <name type="synonym">Muraena anguilla</name>
    <dbReference type="NCBI Taxonomy" id="7936"/>
    <lineage>
        <taxon>Eukaryota</taxon>
        <taxon>Metazoa</taxon>
        <taxon>Chordata</taxon>
        <taxon>Craniata</taxon>
        <taxon>Vertebrata</taxon>
        <taxon>Euteleostomi</taxon>
        <taxon>Actinopterygii</taxon>
        <taxon>Neopterygii</taxon>
        <taxon>Teleostei</taxon>
        <taxon>Anguilliformes</taxon>
        <taxon>Anguillidae</taxon>
        <taxon>Anguilla</taxon>
    </lineage>
</organism>
<protein>
    <submittedName>
        <fullName evidence="1">Uncharacterized protein</fullName>
    </submittedName>
</protein>
<evidence type="ECO:0000313" key="1">
    <source>
        <dbReference type="EMBL" id="JAH35686.1"/>
    </source>
</evidence>
<accession>A0A0E9S312</accession>
<proteinExistence type="predicted"/>
<dbReference type="EMBL" id="GBXM01072891">
    <property type="protein sequence ID" value="JAH35686.1"/>
    <property type="molecule type" value="Transcribed_RNA"/>
</dbReference>
<dbReference type="AlphaFoldDB" id="A0A0E9S312"/>
<sequence length="45" mass="5098">MGKYKQLSQDLHKNCGPPQVRFLHTSNLQTTEGTTGICTNNYMQI</sequence>